<gene>
    <name evidence="11" type="ORF">SCF082_LOCUS1618</name>
</gene>
<protein>
    <recommendedName>
        <fullName evidence="4">Probable RuBisCO transcriptional regulator</fullName>
    </recommendedName>
</protein>
<dbReference type="Gene3D" id="2.30.42.10">
    <property type="match status" value="1"/>
</dbReference>
<dbReference type="SUPFAM" id="SSF48452">
    <property type="entry name" value="TPR-like"/>
    <property type="match status" value="1"/>
</dbReference>
<dbReference type="InterPro" id="IPR001940">
    <property type="entry name" value="Peptidase_S1C"/>
</dbReference>
<evidence type="ECO:0000256" key="5">
    <source>
        <dbReference type="ARBA" id="ARBA00022670"/>
    </source>
</evidence>
<dbReference type="InterPro" id="IPR011990">
    <property type="entry name" value="TPR-like_helical_dom_sf"/>
</dbReference>
<name>A0ABP0HFN8_9DINO</name>
<dbReference type="Gene3D" id="3.40.190.290">
    <property type="match status" value="1"/>
</dbReference>
<dbReference type="InterPro" id="IPR036390">
    <property type="entry name" value="WH_DNA-bd_sf"/>
</dbReference>
<reference evidence="11 12" key="1">
    <citation type="submission" date="2024-02" db="EMBL/GenBank/DDBJ databases">
        <authorList>
            <person name="Chen Y."/>
            <person name="Shah S."/>
            <person name="Dougan E. K."/>
            <person name="Thang M."/>
            <person name="Chan C."/>
        </authorList>
    </citation>
    <scope>NUCLEOTIDE SEQUENCE [LARGE SCALE GENOMIC DNA]</scope>
</reference>
<dbReference type="Gene3D" id="1.10.10.10">
    <property type="entry name" value="Winged helix-like DNA-binding domain superfamily/Winged helix DNA-binding domain"/>
    <property type="match status" value="1"/>
</dbReference>
<dbReference type="PROSITE" id="PS50931">
    <property type="entry name" value="HTH_LYSR"/>
    <property type="match status" value="1"/>
</dbReference>
<accession>A0ABP0HFN8</accession>
<comment type="caution">
    <text evidence="11">The sequence shown here is derived from an EMBL/GenBank/DDBJ whole genome shotgun (WGS) entry which is preliminary data.</text>
</comment>
<dbReference type="InterPro" id="IPR036034">
    <property type="entry name" value="PDZ_sf"/>
</dbReference>
<evidence type="ECO:0000256" key="6">
    <source>
        <dbReference type="ARBA" id="ARBA00022801"/>
    </source>
</evidence>
<dbReference type="Pfam" id="PF00126">
    <property type="entry name" value="HTH_1"/>
    <property type="match status" value="1"/>
</dbReference>
<keyword evidence="6" id="KW-0378">Hydrolase</keyword>
<keyword evidence="7" id="KW-0805">Transcription regulation</keyword>
<comment type="similarity">
    <text evidence="3">Belongs to the peptidase S1C family.</text>
</comment>
<dbReference type="InterPro" id="IPR036388">
    <property type="entry name" value="WH-like_DNA-bd_sf"/>
</dbReference>
<dbReference type="Pfam" id="PF13365">
    <property type="entry name" value="Trypsin_2"/>
    <property type="match status" value="2"/>
</dbReference>
<dbReference type="InterPro" id="IPR000847">
    <property type="entry name" value="LysR_HTH_N"/>
</dbReference>
<dbReference type="Gene3D" id="1.25.40.10">
    <property type="entry name" value="Tetratricopeptide repeat domain"/>
    <property type="match status" value="1"/>
</dbReference>
<proteinExistence type="inferred from homology"/>
<dbReference type="InterPro" id="IPR005119">
    <property type="entry name" value="LysR_subst-bd"/>
</dbReference>
<dbReference type="InterPro" id="IPR041489">
    <property type="entry name" value="PDZ_6"/>
</dbReference>
<evidence type="ECO:0000256" key="3">
    <source>
        <dbReference type="ARBA" id="ARBA00010541"/>
    </source>
</evidence>
<dbReference type="SUPFAM" id="SSF50494">
    <property type="entry name" value="Trypsin-like serine proteases"/>
    <property type="match status" value="2"/>
</dbReference>
<dbReference type="PANTHER" id="PTHR43343:SF3">
    <property type="entry name" value="PROTEASE DO-LIKE 8, CHLOROPLASTIC"/>
    <property type="match status" value="1"/>
</dbReference>
<evidence type="ECO:0000256" key="4">
    <source>
        <dbReference type="ARBA" id="ARBA00018907"/>
    </source>
</evidence>
<dbReference type="Pfam" id="PF17820">
    <property type="entry name" value="PDZ_6"/>
    <property type="match status" value="1"/>
</dbReference>
<evidence type="ECO:0000256" key="9">
    <source>
        <dbReference type="ARBA" id="ARBA00023163"/>
    </source>
</evidence>
<comment type="function">
    <text evidence="1">Trans-acting transcriptional regulator of RuBisCO genes (rbcL and rbcS) expression.</text>
</comment>
<dbReference type="Pfam" id="PF03466">
    <property type="entry name" value="LysR_substrate"/>
    <property type="match status" value="1"/>
</dbReference>
<evidence type="ECO:0000259" key="10">
    <source>
        <dbReference type="PROSITE" id="PS50931"/>
    </source>
</evidence>
<feature type="domain" description="HTH lysR-type" evidence="10">
    <location>
        <begin position="1"/>
        <end position="58"/>
    </location>
</feature>
<evidence type="ECO:0000313" key="12">
    <source>
        <dbReference type="Proteomes" id="UP001642464"/>
    </source>
</evidence>
<dbReference type="Gene3D" id="2.40.10.120">
    <property type="match status" value="2"/>
</dbReference>
<dbReference type="InterPro" id="IPR009003">
    <property type="entry name" value="Peptidase_S1_PA"/>
</dbReference>
<comment type="similarity">
    <text evidence="2">Belongs to the LysR transcriptional regulatory family.</text>
</comment>
<keyword evidence="8" id="KW-0238">DNA-binding</keyword>
<dbReference type="SUPFAM" id="SSF53850">
    <property type="entry name" value="Periplasmic binding protein-like II"/>
    <property type="match status" value="1"/>
</dbReference>
<keyword evidence="12" id="KW-1185">Reference proteome</keyword>
<dbReference type="SUPFAM" id="SSF50156">
    <property type="entry name" value="PDZ domain-like"/>
    <property type="match status" value="1"/>
</dbReference>
<evidence type="ECO:0000313" key="11">
    <source>
        <dbReference type="EMBL" id="CAK8988977.1"/>
    </source>
</evidence>
<dbReference type="PANTHER" id="PTHR43343">
    <property type="entry name" value="PEPTIDASE S12"/>
    <property type="match status" value="1"/>
</dbReference>
<keyword evidence="9" id="KW-0804">Transcription</keyword>
<evidence type="ECO:0000256" key="8">
    <source>
        <dbReference type="ARBA" id="ARBA00023125"/>
    </source>
</evidence>
<sequence length="1002" mass="105958">MKISHLRLLAELSRQSRLTDAANALGITQPAASRLMAEIEHVADADIYVRSGRGIELTDVGRMLGERCVRVLQELTDAALDIEHHISGQRGHVNIGSVTGPAVEYVLPAIRHIRLSYPEISVSVEIGPSTTLAPMLEDGRLDFTLSRVPLTADPDLFDERPLRREPACMVARLDHPLIRKSAPIPAASLLDFDWVFPPVSAPIRTTAEKALRDQGLSLPSKILTTSSFLFTLATIQRTNAIGPVARSVADSFAALPDESPGTIVILETDLPLSVETYSFLTRRGQTLTPVAQIVAQEILKTAGGSRKSKQIRCLEHIRLSFWSTLSVLKISFVGFCLLSASAFATPRDALQHVVSVLPVWPGHQQGGTGSRPGTAPEGSGVILREGVIATAWHVVEPARRIDIRLHDGRILPARILAHDEASDIALLEVAERLAAIDLAPPPEVAQPACAIGNAFGLGLSVTCGVVSATGVSNAGFNAVEDFVQTDAAANPGSSGGALVDANGRLIGMVSAIFASDADANIGVNFAVSADLLLRVADALIANGKVDYPAPGWALGAADRRQLETLAAPKVDAIRAGGPADVAGFETGDLILEIGARTVRTPRDAVAALALIPDAQTQIRVKYQRDGREQVAMLSFETPPATLPSPAGSRATAVDPDCPHPAEICQVRQAVFPISSFDPVGSATRIAKDLLVTNRHVVGNLQEATVYTPDGPRQAELVPSAYRGDLVLLKVDGLPDTGVIPALDGSALSAEPYFVVGADVARQQVRVFDPGLLIAKPAENAEFGRLHVRAQMQPGVSGGALVSASGGLAGIAVGGGEGRFEAIPIADVRKLLAMREDDDASRVTQDLGASFAECAQAIEASSAQNAAPSSRLELSDSCARSSNHGQLLNAGRVLARAGDFENAIRLHGQAAGKVPNSINTRMTLLVSLQLAGRFEDMTEHARWLMQAAPDDPQALRFSIQSGVWGGDPDLAEAGYQALLNADPRQAQAARRFIDAAPPRPPRR</sequence>
<dbReference type="SUPFAM" id="SSF46785">
    <property type="entry name" value="Winged helix' DNA-binding domain"/>
    <property type="match status" value="1"/>
</dbReference>
<evidence type="ECO:0000256" key="2">
    <source>
        <dbReference type="ARBA" id="ARBA00009437"/>
    </source>
</evidence>
<organism evidence="11 12">
    <name type="scientific">Durusdinium trenchii</name>
    <dbReference type="NCBI Taxonomy" id="1381693"/>
    <lineage>
        <taxon>Eukaryota</taxon>
        <taxon>Sar</taxon>
        <taxon>Alveolata</taxon>
        <taxon>Dinophyceae</taxon>
        <taxon>Suessiales</taxon>
        <taxon>Symbiodiniaceae</taxon>
        <taxon>Durusdinium</taxon>
    </lineage>
</organism>
<dbReference type="InterPro" id="IPR051201">
    <property type="entry name" value="Chloro_Bact_Ser_Proteases"/>
</dbReference>
<keyword evidence="5" id="KW-0645">Protease</keyword>
<dbReference type="EMBL" id="CAXAMM010000792">
    <property type="protein sequence ID" value="CAK8988977.1"/>
    <property type="molecule type" value="Genomic_DNA"/>
</dbReference>
<dbReference type="PRINTS" id="PR00834">
    <property type="entry name" value="PROTEASES2C"/>
</dbReference>
<evidence type="ECO:0000256" key="1">
    <source>
        <dbReference type="ARBA" id="ARBA00003782"/>
    </source>
</evidence>
<evidence type="ECO:0000256" key="7">
    <source>
        <dbReference type="ARBA" id="ARBA00023015"/>
    </source>
</evidence>
<dbReference type="Proteomes" id="UP001642464">
    <property type="component" value="Unassembled WGS sequence"/>
</dbReference>